<dbReference type="EMBL" id="JAWNGA010000013">
    <property type="protein sequence ID" value="MDY5133532.1"/>
    <property type="molecule type" value="Genomic_DNA"/>
</dbReference>
<feature type="transmembrane region" description="Helical" evidence="8">
    <location>
        <begin position="337"/>
        <end position="355"/>
    </location>
</feature>
<dbReference type="Proteomes" id="UP001281731">
    <property type="component" value="Unassembled WGS sequence"/>
</dbReference>
<evidence type="ECO:0000256" key="2">
    <source>
        <dbReference type="ARBA" id="ARBA00007935"/>
    </source>
</evidence>
<keyword evidence="6 8" id="KW-1133">Transmembrane helix</keyword>
<protein>
    <submittedName>
        <fullName evidence="10">Iron ABC transporter permease</fullName>
    </submittedName>
</protein>
<gene>
    <name evidence="10" type="ORF">R6G80_07350</name>
    <name evidence="9" type="ORF">R6G86_07245</name>
</gene>
<dbReference type="Proteomes" id="UP001275049">
    <property type="component" value="Unassembled WGS sequence"/>
</dbReference>
<sequence>MSGVYVPAEPPHIRLGFRRRARKTAIWIAILFVSLIVTIVAGIIAGPVKIPVDACLNVLAHHLFGAELKEANALQVNSIVWNIRVPRVFLGLGVGAGLALGGLVLQAVVRNMLGDPYVLGINSGASCGAAASILFGIGAGMGNYALQGSAFVGAFVASILVFFIARTAGRLTSIRLLMAGVAIGYALSAVTSFLIFASASAEGARSVMFWLLGSLGLARWDGSLAVVLIVVLLALILLIIVGPHIDALTVGDETALTLGINPERFRAILLVISCLLVGVIVSMAGSIGFVGLIVPHFARRMVGGVHRHVVPVAAFIGAILLVWADILSRVLLSPQEIPIGIITAMVGAPFLLILVRRMGTVKEA</sequence>
<feature type="transmembrane region" description="Helical" evidence="8">
    <location>
        <begin position="225"/>
        <end position="245"/>
    </location>
</feature>
<name>A0AAW9HXB1_9ACTO</name>
<keyword evidence="11" id="KW-1185">Reference proteome</keyword>
<evidence type="ECO:0000256" key="4">
    <source>
        <dbReference type="ARBA" id="ARBA00022475"/>
    </source>
</evidence>
<dbReference type="Gene3D" id="1.10.3470.10">
    <property type="entry name" value="ABC transporter involved in vitamin B12 uptake, BtuC"/>
    <property type="match status" value="1"/>
</dbReference>
<evidence type="ECO:0000256" key="5">
    <source>
        <dbReference type="ARBA" id="ARBA00022692"/>
    </source>
</evidence>
<evidence type="ECO:0000313" key="10">
    <source>
        <dbReference type="EMBL" id="MDY5155534.1"/>
    </source>
</evidence>
<dbReference type="GO" id="GO:0033214">
    <property type="term" value="P:siderophore-iron import into cell"/>
    <property type="evidence" value="ECO:0007669"/>
    <property type="project" value="TreeGrafter"/>
</dbReference>
<feature type="transmembrane region" description="Helical" evidence="8">
    <location>
        <begin position="309"/>
        <end position="331"/>
    </location>
</feature>
<dbReference type="InterPro" id="IPR037294">
    <property type="entry name" value="ABC_BtuC-like"/>
</dbReference>
<evidence type="ECO:0000256" key="7">
    <source>
        <dbReference type="ARBA" id="ARBA00023136"/>
    </source>
</evidence>
<dbReference type="GO" id="GO:0022857">
    <property type="term" value="F:transmembrane transporter activity"/>
    <property type="evidence" value="ECO:0007669"/>
    <property type="project" value="InterPro"/>
</dbReference>
<keyword evidence="3" id="KW-0813">Transport</keyword>
<evidence type="ECO:0000313" key="9">
    <source>
        <dbReference type="EMBL" id="MDY5133532.1"/>
    </source>
</evidence>
<dbReference type="PANTHER" id="PTHR30472">
    <property type="entry name" value="FERRIC ENTEROBACTIN TRANSPORT SYSTEM PERMEASE PROTEIN"/>
    <property type="match status" value="1"/>
</dbReference>
<feature type="transmembrane region" description="Helical" evidence="8">
    <location>
        <begin position="24"/>
        <end position="44"/>
    </location>
</feature>
<dbReference type="FunFam" id="1.10.3470.10:FF:000001">
    <property type="entry name" value="Vitamin B12 ABC transporter permease BtuC"/>
    <property type="match status" value="1"/>
</dbReference>
<dbReference type="InterPro" id="IPR000522">
    <property type="entry name" value="ABC_transptr_permease_BtuC"/>
</dbReference>
<evidence type="ECO:0000313" key="11">
    <source>
        <dbReference type="Proteomes" id="UP001275049"/>
    </source>
</evidence>
<keyword evidence="5 8" id="KW-0812">Transmembrane</keyword>
<dbReference type="Pfam" id="PF01032">
    <property type="entry name" value="FecCD"/>
    <property type="match status" value="1"/>
</dbReference>
<feature type="transmembrane region" description="Helical" evidence="8">
    <location>
        <begin position="176"/>
        <end position="197"/>
    </location>
</feature>
<dbReference type="GO" id="GO:0005886">
    <property type="term" value="C:plasma membrane"/>
    <property type="evidence" value="ECO:0007669"/>
    <property type="project" value="UniProtKB-SubCell"/>
</dbReference>
<proteinExistence type="inferred from homology"/>
<organism evidence="10 12">
    <name type="scientific">Actinotignum urinale</name>
    <dbReference type="NCBI Taxonomy" id="190146"/>
    <lineage>
        <taxon>Bacteria</taxon>
        <taxon>Bacillati</taxon>
        <taxon>Actinomycetota</taxon>
        <taxon>Actinomycetes</taxon>
        <taxon>Actinomycetales</taxon>
        <taxon>Actinomycetaceae</taxon>
        <taxon>Actinotignum</taxon>
    </lineage>
</organism>
<feature type="transmembrane region" description="Helical" evidence="8">
    <location>
        <begin position="88"/>
        <end position="105"/>
    </location>
</feature>
<keyword evidence="7 8" id="KW-0472">Membrane</keyword>
<dbReference type="AlphaFoldDB" id="A0AAW9HXB1"/>
<comment type="caution">
    <text evidence="10">The sequence shown here is derived from an EMBL/GenBank/DDBJ whole genome shotgun (WGS) entry which is preliminary data.</text>
</comment>
<evidence type="ECO:0000256" key="3">
    <source>
        <dbReference type="ARBA" id="ARBA00022448"/>
    </source>
</evidence>
<dbReference type="CDD" id="cd06550">
    <property type="entry name" value="TM_ABC_iron-siderophores_like"/>
    <property type="match status" value="1"/>
</dbReference>
<comment type="subcellular location">
    <subcellularLocation>
        <location evidence="1">Cell membrane</location>
        <topology evidence="1">Multi-pass membrane protein</topology>
    </subcellularLocation>
</comment>
<comment type="similarity">
    <text evidence="2">Belongs to the binding-protein-dependent transport system permease family. FecCD subfamily.</text>
</comment>
<evidence type="ECO:0000313" key="12">
    <source>
        <dbReference type="Proteomes" id="UP001281731"/>
    </source>
</evidence>
<accession>A0AAW9HXB1</accession>
<evidence type="ECO:0000256" key="6">
    <source>
        <dbReference type="ARBA" id="ARBA00022989"/>
    </source>
</evidence>
<dbReference type="RefSeq" id="WP_308806821.1">
    <property type="nucleotide sequence ID" value="NZ_CAMYCL010000014.1"/>
</dbReference>
<keyword evidence="4" id="KW-1003">Cell membrane</keyword>
<dbReference type="SUPFAM" id="SSF81345">
    <property type="entry name" value="ABC transporter involved in vitamin B12 uptake, BtuC"/>
    <property type="match status" value="1"/>
</dbReference>
<feature type="transmembrane region" description="Helical" evidence="8">
    <location>
        <begin position="265"/>
        <end position="297"/>
    </location>
</feature>
<feature type="transmembrane region" description="Helical" evidence="8">
    <location>
        <begin position="117"/>
        <end position="138"/>
    </location>
</feature>
<dbReference type="PANTHER" id="PTHR30472:SF67">
    <property type="entry name" value="PERMEASE OF ABC TRANSPORTER-RELATED"/>
    <property type="match status" value="1"/>
</dbReference>
<evidence type="ECO:0000256" key="1">
    <source>
        <dbReference type="ARBA" id="ARBA00004651"/>
    </source>
</evidence>
<feature type="transmembrane region" description="Helical" evidence="8">
    <location>
        <begin position="144"/>
        <end position="164"/>
    </location>
</feature>
<reference evidence="10 11" key="1">
    <citation type="submission" date="2023-10" db="EMBL/GenBank/DDBJ databases">
        <title>Whole Genome based description of the genera Actinobaculum and Actinotignum reveals a complex phylogenetic relationship within the species included in the genus Actinotignum.</title>
        <authorList>
            <person name="Jensen C.S."/>
            <person name="Dargis R."/>
            <person name="Kemp M."/>
            <person name="Christensen J.J."/>
        </authorList>
    </citation>
    <scope>NUCLEOTIDE SEQUENCE</scope>
    <source>
        <strain evidence="10">SLA_B511</strain>
        <strain evidence="9 11">SLA_B974</strain>
    </source>
</reference>
<dbReference type="EMBL" id="JAWNGC010000010">
    <property type="protein sequence ID" value="MDY5155534.1"/>
    <property type="molecule type" value="Genomic_DNA"/>
</dbReference>
<feature type="transmembrane region" description="Helical" evidence="8">
    <location>
        <begin position="203"/>
        <end position="218"/>
    </location>
</feature>
<evidence type="ECO:0000256" key="8">
    <source>
        <dbReference type="SAM" id="Phobius"/>
    </source>
</evidence>